<dbReference type="SUPFAM" id="SSF54791">
    <property type="entry name" value="Eukaryotic type KH-domain (KH-domain type I)"/>
    <property type="match status" value="4"/>
</dbReference>
<feature type="domain" description="K Homology" evidence="4">
    <location>
        <begin position="733"/>
        <end position="809"/>
    </location>
</feature>
<feature type="domain" description="K Homology" evidence="4">
    <location>
        <begin position="811"/>
        <end position="884"/>
    </location>
</feature>
<dbReference type="AlphaFoldDB" id="A0A9W6ZFN1"/>
<feature type="compositionally biased region" description="Low complexity" evidence="3">
    <location>
        <begin position="59"/>
        <end position="71"/>
    </location>
</feature>
<reference evidence="6" key="1">
    <citation type="journal article" date="2023" name="Commun. Biol.">
        <title>Genome analysis of Parmales, the sister group of diatoms, reveals the evolutionary specialization of diatoms from phago-mixotrophs to photoautotrophs.</title>
        <authorList>
            <person name="Ban H."/>
            <person name="Sato S."/>
            <person name="Yoshikawa S."/>
            <person name="Yamada K."/>
            <person name="Nakamura Y."/>
            <person name="Ichinomiya M."/>
            <person name="Sato N."/>
            <person name="Blanc-Mathieu R."/>
            <person name="Endo H."/>
            <person name="Kuwata A."/>
            <person name="Ogata H."/>
        </authorList>
    </citation>
    <scope>NUCLEOTIDE SEQUENCE [LARGE SCALE GENOMIC DNA]</scope>
</reference>
<dbReference type="GO" id="GO:0003723">
    <property type="term" value="F:RNA binding"/>
    <property type="evidence" value="ECO:0007669"/>
    <property type="project" value="UniProtKB-UniRule"/>
</dbReference>
<evidence type="ECO:0000313" key="6">
    <source>
        <dbReference type="Proteomes" id="UP001162640"/>
    </source>
</evidence>
<keyword evidence="1" id="KW-0677">Repeat</keyword>
<dbReference type="Gene3D" id="3.30.1370.10">
    <property type="entry name" value="K Homology domain, type 1"/>
    <property type="match status" value="3"/>
</dbReference>
<feature type="domain" description="K Homology" evidence="4">
    <location>
        <begin position="661"/>
        <end position="732"/>
    </location>
</feature>
<keyword evidence="2" id="KW-0694">RNA-binding</keyword>
<feature type="compositionally biased region" description="Pro residues" evidence="3">
    <location>
        <begin position="216"/>
        <end position="227"/>
    </location>
</feature>
<dbReference type="InterPro" id="IPR004087">
    <property type="entry name" value="KH_dom"/>
</dbReference>
<dbReference type="InterPro" id="IPR004088">
    <property type="entry name" value="KH_dom_type_1"/>
</dbReference>
<dbReference type="EMBL" id="BLQM01000013">
    <property type="protein sequence ID" value="GMH50228.1"/>
    <property type="molecule type" value="Genomic_DNA"/>
</dbReference>
<evidence type="ECO:0000256" key="2">
    <source>
        <dbReference type="PROSITE-ProRule" id="PRU00117"/>
    </source>
</evidence>
<protein>
    <recommendedName>
        <fullName evidence="4">K Homology domain-containing protein</fullName>
    </recommendedName>
</protein>
<evidence type="ECO:0000313" key="5">
    <source>
        <dbReference type="EMBL" id="GMH50228.1"/>
    </source>
</evidence>
<gene>
    <name evidence="5" type="ORF">TL16_g00721</name>
</gene>
<feature type="compositionally biased region" description="Low complexity" evidence="3">
    <location>
        <begin position="190"/>
        <end position="215"/>
    </location>
</feature>
<feature type="region of interest" description="Disordered" evidence="3">
    <location>
        <begin position="1"/>
        <end position="74"/>
    </location>
</feature>
<organism evidence="5 6">
    <name type="scientific">Triparma laevis f. inornata</name>
    <dbReference type="NCBI Taxonomy" id="1714386"/>
    <lineage>
        <taxon>Eukaryota</taxon>
        <taxon>Sar</taxon>
        <taxon>Stramenopiles</taxon>
        <taxon>Ochrophyta</taxon>
        <taxon>Bolidophyceae</taxon>
        <taxon>Parmales</taxon>
        <taxon>Triparmaceae</taxon>
        <taxon>Triparma</taxon>
    </lineage>
</organism>
<proteinExistence type="predicted"/>
<feature type="region of interest" description="Disordered" evidence="3">
    <location>
        <begin position="562"/>
        <end position="626"/>
    </location>
</feature>
<dbReference type="InterPro" id="IPR036612">
    <property type="entry name" value="KH_dom_type_1_sf"/>
</dbReference>
<dbReference type="SMART" id="SM00322">
    <property type="entry name" value="KH"/>
    <property type="match status" value="7"/>
</dbReference>
<evidence type="ECO:0000256" key="3">
    <source>
        <dbReference type="SAM" id="MobiDB-lite"/>
    </source>
</evidence>
<dbReference type="PANTHER" id="PTHR10288">
    <property type="entry name" value="KH DOMAIN CONTAINING RNA BINDING PROTEIN"/>
    <property type="match status" value="1"/>
</dbReference>
<dbReference type="PROSITE" id="PS50084">
    <property type="entry name" value="KH_TYPE_1"/>
    <property type="match status" value="7"/>
</dbReference>
<accession>A0A9W6ZFN1</accession>
<dbReference type="Proteomes" id="UP001162640">
    <property type="component" value="Unassembled WGS sequence"/>
</dbReference>
<feature type="domain" description="K Homology" evidence="4">
    <location>
        <begin position="239"/>
        <end position="310"/>
    </location>
</feature>
<dbReference type="Pfam" id="PF00013">
    <property type="entry name" value="KH_1"/>
    <property type="match status" value="4"/>
</dbReference>
<dbReference type="CDD" id="cd00105">
    <property type="entry name" value="KH-I"/>
    <property type="match status" value="2"/>
</dbReference>
<feature type="region of interest" description="Disordered" evidence="3">
    <location>
        <begin position="190"/>
        <end position="234"/>
    </location>
</feature>
<feature type="domain" description="K Homology" evidence="4">
    <location>
        <begin position="907"/>
        <end position="978"/>
    </location>
</feature>
<sequence length="979" mass="107177">MQRPHSDHPNSTSTVPHNQEQNNSAHKNKGRPSQQRGKKNEVRRSTQNKQTNGTGASPQQNCQHGGNQNGQVDDWEKGVVSDWDNSFRADESTLALTDIIAGTSIADILNPNETNKTFTPPGLGLPLSSEQLQILSRQQLETTLRVSSTVDLVSSTVNINPNPVTSISSFLEPPQVEPIMQPKLVPVTSLSNSNSLSLSSPPRLPNSLGSPNWSIAPPPPSPLPPSSSLPKSAPVPAESLEILTSKIDALKITEIIGPGGGGVRKIKDDSGVHYISFDKKPVQGYTCVKVMGLTMDLCEKAIELIHKRASQIYILKGEISSSVATEVIGRGALGLKAIRNSSSVRSIDVSKKDRLYNGAFIKDVTIVGPSMVACKIAMNLVYQRALGDDGNGNPLSSKAETPPQHTVQRAPVILARGPHQPRQQIAYGNNGMIPYMLKDKIDSSQTSSVLGRNGEGVVAIKQLSGATSIYFTQLPVDFLPGIGVKSECEVKITGPTYNVCKKALELVHFKAGGGGTRREPLKGFQSIVADYQNATKYDPRGGRLGYLKPEKRKQQQILQKELERKQRQQQHHMAHSPQPHQYSQPYNNPPVPPERQMAAPGDLSGFDYPEAKTGGRQAANLPSGVTTASKRDIEWYEENKKGDNEPWQFDKPSIYHQVKGQQMVLKDMVNALKVIGIIGKGGKGTKAIQKESGVSEICFQKKQIQGEVEVKVTGPDLPTCQKAIFLIHKRARQIHIERHVFDDAQVTVVIGNGGKGVREIQKQTGVYWFDLHTKESTENRNKGAINVNIVGPSQESCLQAIELIKERASKLSIVTDVIVASRVAEILGQGKNGVQAIKDETGVLSINFARHEDDNELGHQEVSVKGPNLEGVLKALDLIKNFDYQRRHTHTPQASMTNHQPTVDHTRLVMLKEAIDADKVKVVIGRAATGLKAIKDQSGVASIFFENFIFEGKQECTIRGPTMESCQRAFELIYERIFK</sequence>
<feature type="domain" description="K Homology" evidence="4">
    <location>
        <begin position="311"/>
        <end position="386"/>
    </location>
</feature>
<evidence type="ECO:0000259" key="4">
    <source>
        <dbReference type="SMART" id="SM00322"/>
    </source>
</evidence>
<feature type="compositionally biased region" description="Polar residues" evidence="3">
    <location>
        <begin position="9"/>
        <end position="35"/>
    </location>
</feature>
<feature type="domain" description="K Homology" evidence="4">
    <location>
        <begin position="433"/>
        <end position="512"/>
    </location>
</feature>
<name>A0A9W6ZFN1_9STRA</name>
<feature type="compositionally biased region" description="Polar residues" evidence="3">
    <location>
        <begin position="45"/>
        <end position="58"/>
    </location>
</feature>
<comment type="caution">
    <text evidence="5">The sequence shown here is derived from an EMBL/GenBank/DDBJ whole genome shotgun (WGS) entry which is preliminary data.</text>
</comment>
<evidence type="ECO:0000256" key="1">
    <source>
        <dbReference type="ARBA" id="ARBA00022737"/>
    </source>
</evidence>